<dbReference type="InterPro" id="IPR007809">
    <property type="entry name" value="FlgN-like"/>
</dbReference>
<dbReference type="SUPFAM" id="SSF140566">
    <property type="entry name" value="FlgN-like"/>
    <property type="match status" value="1"/>
</dbReference>
<dbReference type="RefSeq" id="WP_209287182.1">
    <property type="nucleotide sequence ID" value="NZ_JACVEW010000009.1"/>
</dbReference>
<feature type="region of interest" description="Disordered" evidence="4">
    <location>
        <begin position="146"/>
        <end position="166"/>
    </location>
</feature>
<organism evidence="5 6">
    <name type="scientific">Marinobacterium alkalitolerans</name>
    <dbReference type="NCBI Taxonomy" id="1542925"/>
    <lineage>
        <taxon>Bacteria</taxon>
        <taxon>Pseudomonadati</taxon>
        <taxon>Pseudomonadota</taxon>
        <taxon>Gammaproteobacteria</taxon>
        <taxon>Oceanospirillales</taxon>
        <taxon>Oceanospirillaceae</taxon>
        <taxon>Marinobacterium</taxon>
    </lineage>
</organism>
<evidence type="ECO:0000256" key="2">
    <source>
        <dbReference type="ARBA" id="ARBA00007703"/>
    </source>
</evidence>
<evidence type="ECO:0000313" key="5">
    <source>
        <dbReference type="EMBL" id="MBP0048563.1"/>
    </source>
</evidence>
<keyword evidence="5" id="KW-0966">Cell projection</keyword>
<evidence type="ECO:0000256" key="3">
    <source>
        <dbReference type="ARBA" id="ARBA00022795"/>
    </source>
</evidence>
<dbReference type="EMBL" id="JACVEW010000009">
    <property type="protein sequence ID" value="MBP0048563.1"/>
    <property type="molecule type" value="Genomic_DNA"/>
</dbReference>
<gene>
    <name evidence="5" type="ORF">H9C73_07420</name>
</gene>
<accession>A0ABS3ZA34</accession>
<comment type="caution">
    <text evidence="5">The sequence shown here is derived from an EMBL/GenBank/DDBJ whole genome shotgun (WGS) entry which is preliminary data.</text>
</comment>
<dbReference type="InterPro" id="IPR036679">
    <property type="entry name" value="FlgN-like_sf"/>
</dbReference>
<keyword evidence="6" id="KW-1185">Reference proteome</keyword>
<evidence type="ECO:0000256" key="1">
    <source>
        <dbReference type="ARBA" id="ARBA00002397"/>
    </source>
</evidence>
<dbReference type="Pfam" id="PF05130">
    <property type="entry name" value="FlgN"/>
    <property type="match status" value="1"/>
</dbReference>
<dbReference type="Gene3D" id="1.20.58.300">
    <property type="entry name" value="FlgN-like"/>
    <property type="match status" value="1"/>
</dbReference>
<keyword evidence="5" id="KW-0282">Flagellum</keyword>
<keyword evidence="3" id="KW-1005">Bacterial flagellum biogenesis</keyword>
<sequence length="166" mass="18544">MSVDAPTPEYSAQLGSLIDKSRQLLEQLVPLLDKELDALKTRDIDALTENNELKQKILLELDGVTRALNEQLQQFSVAPDTDSVLAFFARLPGPANKLLTRAWQSLESQLDHVKQLNLRNEQVILRSKQNTDQLLAILQGHARSNTVYNPQGGEGRYEGQRSLGKA</sequence>
<protein>
    <submittedName>
        <fullName evidence="5">Flagellar protein FlgN</fullName>
    </submittedName>
</protein>
<proteinExistence type="inferred from homology"/>
<dbReference type="Proteomes" id="UP000810171">
    <property type="component" value="Unassembled WGS sequence"/>
</dbReference>
<evidence type="ECO:0000256" key="4">
    <source>
        <dbReference type="SAM" id="MobiDB-lite"/>
    </source>
</evidence>
<name>A0ABS3ZA34_9GAMM</name>
<comment type="function">
    <text evidence="1">Required for the efficient initiation of filament assembly.</text>
</comment>
<evidence type="ECO:0000313" key="6">
    <source>
        <dbReference type="Proteomes" id="UP000810171"/>
    </source>
</evidence>
<comment type="similarity">
    <text evidence="2">Belongs to the FlgN family.</text>
</comment>
<keyword evidence="5" id="KW-0969">Cilium</keyword>
<reference evidence="5 6" key="1">
    <citation type="submission" date="2020-09" db="EMBL/GenBank/DDBJ databases">
        <authorList>
            <person name="Tanuku N.R.S."/>
        </authorList>
    </citation>
    <scope>NUCLEOTIDE SEQUENCE [LARGE SCALE GENOMIC DNA]</scope>
    <source>
        <strain evidence="5 6">AK62</strain>
    </source>
</reference>